<proteinExistence type="predicted"/>
<dbReference type="EMBL" id="JACAGC010000004">
    <property type="protein sequence ID" value="KAF6372016.1"/>
    <property type="molecule type" value="Genomic_DNA"/>
</dbReference>
<evidence type="ECO:0000313" key="2">
    <source>
        <dbReference type="EMBL" id="KAF6372016.1"/>
    </source>
</evidence>
<comment type="caution">
    <text evidence="2">The sequence shown here is derived from an EMBL/GenBank/DDBJ whole genome shotgun (WGS) entry which is preliminary data.</text>
</comment>
<feature type="region of interest" description="Disordered" evidence="1">
    <location>
        <begin position="139"/>
        <end position="164"/>
    </location>
</feature>
<feature type="compositionally biased region" description="Polar residues" evidence="1">
    <location>
        <begin position="194"/>
        <end position="219"/>
    </location>
</feature>
<feature type="compositionally biased region" description="Polar residues" evidence="1">
    <location>
        <begin position="77"/>
        <end position="92"/>
    </location>
</feature>
<evidence type="ECO:0000256" key="1">
    <source>
        <dbReference type="SAM" id="MobiDB-lite"/>
    </source>
</evidence>
<dbReference type="AlphaFoldDB" id="A0A7J7ZDI6"/>
<name>A0A7J7ZDI6_RHIFE</name>
<accession>A0A7J7ZDI6</accession>
<reference evidence="2 3" key="1">
    <citation type="journal article" date="2020" name="Nature">
        <title>Six reference-quality genomes reveal evolution of bat adaptations.</title>
        <authorList>
            <person name="Jebb D."/>
            <person name="Huang Z."/>
            <person name="Pippel M."/>
            <person name="Hughes G.M."/>
            <person name="Lavrichenko K."/>
            <person name="Devanna P."/>
            <person name="Winkler S."/>
            <person name="Jermiin L.S."/>
            <person name="Skirmuntt E.C."/>
            <person name="Katzourakis A."/>
            <person name="Burkitt-Gray L."/>
            <person name="Ray D.A."/>
            <person name="Sullivan K.A.M."/>
            <person name="Roscito J.G."/>
            <person name="Kirilenko B.M."/>
            <person name="Davalos L.M."/>
            <person name="Corthals A.P."/>
            <person name="Power M.L."/>
            <person name="Jones G."/>
            <person name="Ransome R.D."/>
            <person name="Dechmann D.K.N."/>
            <person name="Locatelli A.G."/>
            <person name="Puechmaille S.J."/>
            <person name="Fedrigo O."/>
            <person name="Jarvis E.D."/>
            <person name="Hiller M."/>
            <person name="Vernes S.C."/>
            <person name="Myers E.W."/>
            <person name="Teeling E.C."/>
        </authorList>
    </citation>
    <scope>NUCLEOTIDE SEQUENCE [LARGE SCALE GENOMIC DNA]</scope>
    <source>
        <strain evidence="2">MRhiFer1</strain>
        <tissue evidence="2">Lung</tissue>
    </source>
</reference>
<feature type="region of interest" description="Disordered" evidence="1">
    <location>
        <begin position="53"/>
        <end position="124"/>
    </location>
</feature>
<evidence type="ECO:0000313" key="3">
    <source>
        <dbReference type="Proteomes" id="UP000585614"/>
    </source>
</evidence>
<sequence length="219" mass="23305">MTSSICTVLSKSCSFSRIFPVPFQAASFLRPQSLLDGLGLPLSSCELRTRSVTDLGHSPRAAKPGPRATFLDRHPQPTGQPSSRAQILQAQRTAWEGASPGWSRGLQVGAAGGEPGRRGGERRHRGLELHSAQLRLQAARAQGEGPSPTLKLSGGRSPPECKRRGTACGSEIIARAEPAPLVAQVPPPARQPRSGTRLSRRAQVQPQNSLLQGTSEMDS</sequence>
<dbReference type="Proteomes" id="UP000585614">
    <property type="component" value="Unassembled WGS sequence"/>
</dbReference>
<gene>
    <name evidence="2" type="ORF">mRhiFer1_009755</name>
</gene>
<organism evidence="2 3">
    <name type="scientific">Rhinolophus ferrumequinum</name>
    <name type="common">Greater horseshoe bat</name>
    <dbReference type="NCBI Taxonomy" id="59479"/>
    <lineage>
        <taxon>Eukaryota</taxon>
        <taxon>Metazoa</taxon>
        <taxon>Chordata</taxon>
        <taxon>Craniata</taxon>
        <taxon>Vertebrata</taxon>
        <taxon>Euteleostomi</taxon>
        <taxon>Mammalia</taxon>
        <taxon>Eutheria</taxon>
        <taxon>Laurasiatheria</taxon>
        <taxon>Chiroptera</taxon>
        <taxon>Yinpterochiroptera</taxon>
        <taxon>Rhinolophoidea</taxon>
        <taxon>Rhinolophidae</taxon>
        <taxon>Rhinolophinae</taxon>
        <taxon>Rhinolophus</taxon>
    </lineage>
</organism>
<protein>
    <submittedName>
        <fullName evidence="2">Uncharacterized protein</fullName>
    </submittedName>
</protein>
<feature type="region of interest" description="Disordered" evidence="1">
    <location>
        <begin position="177"/>
        <end position="219"/>
    </location>
</feature>